<dbReference type="AlphaFoldDB" id="A0AAD9N133"/>
<comment type="caution">
    <text evidence="2">The sequence shown here is derived from an EMBL/GenBank/DDBJ whole genome shotgun (WGS) entry which is preliminary data.</text>
</comment>
<feature type="transmembrane region" description="Helical" evidence="1">
    <location>
        <begin position="59"/>
        <end position="85"/>
    </location>
</feature>
<accession>A0AAD9N133</accession>
<keyword evidence="1" id="KW-1133">Transmembrane helix</keyword>
<name>A0AAD9N133_9ANNE</name>
<evidence type="ECO:0000313" key="3">
    <source>
        <dbReference type="Proteomes" id="UP001208570"/>
    </source>
</evidence>
<dbReference type="Proteomes" id="UP001208570">
    <property type="component" value="Unassembled WGS sequence"/>
</dbReference>
<organism evidence="2 3">
    <name type="scientific">Paralvinella palmiformis</name>
    <dbReference type="NCBI Taxonomy" id="53620"/>
    <lineage>
        <taxon>Eukaryota</taxon>
        <taxon>Metazoa</taxon>
        <taxon>Spiralia</taxon>
        <taxon>Lophotrochozoa</taxon>
        <taxon>Annelida</taxon>
        <taxon>Polychaeta</taxon>
        <taxon>Sedentaria</taxon>
        <taxon>Canalipalpata</taxon>
        <taxon>Terebellida</taxon>
        <taxon>Terebelliformia</taxon>
        <taxon>Alvinellidae</taxon>
        <taxon>Paralvinella</taxon>
    </lineage>
</organism>
<reference evidence="2" key="1">
    <citation type="journal article" date="2023" name="Mol. Biol. Evol.">
        <title>Third-Generation Sequencing Reveals the Adaptive Role of the Epigenome in Three Deep-Sea Polychaetes.</title>
        <authorList>
            <person name="Perez M."/>
            <person name="Aroh O."/>
            <person name="Sun Y."/>
            <person name="Lan Y."/>
            <person name="Juniper S.K."/>
            <person name="Young C.R."/>
            <person name="Angers B."/>
            <person name="Qian P.Y."/>
        </authorList>
    </citation>
    <scope>NUCLEOTIDE SEQUENCE</scope>
    <source>
        <strain evidence="2">P08H-3</strain>
    </source>
</reference>
<protein>
    <recommendedName>
        <fullName evidence="4">Transmembrane protein</fullName>
    </recommendedName>
</protein>
<gene>
    <name evidence="2" type="ORF">LSH36_316g04025</name>
</gene>
<evidence type="ECO:0000313" key="2">
    <source>
        <dbReference type="EMBL" id="KAK2152845.1"/>
    </source>
</evidence>
<keyword evidence="3" id="KW-1185">Reference proteome</keyword>
<proteinExistence type="predicted"/>
<keyword evidence="1" id="KW-0472">Membrane</keyword>
<sequence length="109" mass="12347">MIQTADVSGMSPRSVSVCHLIVFCMVDCAKLIQSRRRRNVDVLYLKRVYVGPSDHHLPFLLSLLLHLPVLLSILLHLPVLIFVLLHLPVLFRQFMSVVYSLCVRVRGGG</sequence>
<evidence type="ECO:0008006" key="4">
    <source>
        <dbReference type="Google" id="ProtNLM"/>
    </source>
</evidence>
<keyword evidence="1" id="KW-0812">Transmembrane</keyword>
<evidence type="ECO:0000256" key="1">
    <source>
        <dbReference type="SAM" id="Phobius"/>
    </source>
</evidence>
<dbReference type="EMBL" id="JAODUP010000316">
    <property type="protein sequence ID" value="KAK2152845.1"/>
    <property type="molecule type" value="Genomic_DNA"/>
</dbReference>